<dbReference type="SUPFAM" id="SSF46565">
    <property type="entry name" value="Chaperone J-domain"/>
    <property type="match status" value="1"/>
</dbReference>
<keyword evidence="4" id="KW-0449">Lipoprotein</keyword>
<keyword evidence="3" id="KW-0342">GTP-binding</keyword>
<keyword evidence="8" id="KW-1185">Reference proteome</keyword>
<dbReference type="PROSITE" id="PS51419">
    <property type="entry name" value="RAB"/>
    <property type="match status" value="1"/>
</dbReference>
<evidence type="ECO:0000313" key="8">
    <source>
        <dbReference type="Proteomes" id="UP000078046"/>
    </source>
</evidence>
<keyword evidence="5" id="KW-0636">Prenylation</keyword>
<dbReference type="PRINTS" id="PR00449">
    <property type="entry name" value="RASTRNSFRMNG"/>
</dbReference>
<evidence type="ECO:0000259" key="6">
    <source>
        <dbReference type="PROSITE" id="PS50076"/>
    </source>
</evidence>
<dbReference type="NCBIfam" id="TIGR00231">
    <property type="entry name" value="small_GTP"/>
    <property type="match status" value="1"/>
</dbReference>
<dbReference type="OrthoDB" id="8830751at2759"/>
<dbReference type="Pfam" id="PF00226">
    <property type="entry name" value="DnaJ"/>
    <property type="match status" value="1"/>
</dbReference>
<dbReference type="CDD" id="cd06257">
    <property type="entry name" value="DnaJ"/>
    <property type="match status" value="1"/>
</dbReference>
<proteinExistence type="inferred from homology"/>
<name>A0A177BCV6_9BILA</name>
<evidence type="ECO:0000313" key="7">
    <source>
        <dbReference type="EMBL" id="OAF71523.1"/>
    </source>
</evidence>
<evidence type="ECO:0000256" key="5">
    <source>
        <dbReference type="ARBA" id="ARBA00023289"/>
    </source>
</evidence>
<dbReference type="FunFam" id="3.40.50.300:FF:001447">
    <property type="entry name" value="Ras-related protein Rab-1B"/>
    <property type="match status" value="1"/>
</dbReference>
<sequence length="300" mass="33954">MINDILRIKIISIGNISSGKSCVIKRFCEKRFVSKYMPTIGIDYGVTRLNYDGKEIRVNIFDMSGNPYYHEIRNEFYENTQGIMLFYDVANRKSFESLNQWVKEAKGEIDSEDLNSTALIVIGNKVDKNRMVSRNEGECWASRYKFPYFETSAKSGIGINNAFNGTIKSKIYKNSPSNIESGKTNIINSINSISTQELSNCIIKIIIDKIKADIQETIPGSLNAKPAYSDEQIRIISRIINKSTSNLQKLGLQHGATIQEIKRAYRKLAILLHPDKSLAPRTAEAFDQLTNAKSQLLNDF</sequence>
<dbReference type="InterPro" id="IPR027417">
    <property type="entry name" value="P-loop_NTPase"/>
</dbReference>
<comment type="similarity">
    <text evidence="1">Belongs to the small GTPase superfamily. Rab family.</text>
</comment>
<dbReference type="SUPFAM" id="SSF52540">
    <property type="entry name" value="P-loop containing nucleoside triphosphate hydrolases"/>
    <property type="match status" value="1"/>
</dbReference>
<dbReference type="Pfam" id="PF00071">
    <property type="entry name" value="Ras"/>
    <property type="match status" value="1"/>
</dbReference>
<organism evidence="7 8">
    <name type="scientific">Intoshia linei</name>
    <dbReference type="NCBI Taxonomy" id="1819745"/>
    <lineage>
        <taxon>Eukaryota</taxon>
        <taxon>Metazoa</taxon>
        <taxon>Spiralia</taxon>
        <taxon>Lophotrochozoa</taxon>
        <taxon>Mesozoa</taxon>
        <taxon>Orthonectida</taxon>
        <taxon>Rhopaluridae</taxon>
        <taxon>Intoshia</taxon>
    </lineage>
</organism>
<dbReference type="Gene3D" id="1.10.287.110">
    <property type="entry name" value="DnaJ domain"/>
    <property type="match status" value="1"/>
</dbReference>
<dbReference type="SMART" id="SM00176">
    <property type="entry name" value="RAN"/>
    <property type="match status" value="1"/>
</dbReference>
<dbReference type="SMART" id="SM00271">
    <property type="entry name" value="DnaJ"/>
    <property type="match status" value="1"/>
</dbReference>
<dbReference type="InterPro" id="IPR036869">
    <property type="entry name" value="J_dom_sf"/>
</dbReference>
<evidence type="ECO:0000256" key="2">
    <source>
        <dbReference type="ARBA" id="ARBA00022741"/>
    </source>
</evidence>
<dbReference type="SMART" id="SM00174">
    <property type="entry name" value="RHO"/>
    <property type="match status" value="1"/>
</dbReference>
<feature type="domain" description="J" evidence="6">
    <location>
        <begin position="245"/>
        <end position="300"/>
    </location>
</feature>
<dbReference type="PANTHER" id="PTHR47980">
    <property type="entry name" value="LD44762P"/>
    <property type="match status" value="1"/>
</dbReference>
<dbReference type="SMART" id="SM00175">
    <property type="entry name" value="RAB"/>
    <property type="match status" value="1"/>
</dbReference>
<accession>A0A177BCV6</accession>
<dbReference type="InterPro" id="IPR005225">
    <property type="entry name" value="Small_GTP-bd"/>
</dbReference>
<evidence type="ECO:0000256" key="3">
    <source>
        <dbReference type="ARBA" id="ARBA00023134"/>
    </source>
</evidence>
<evidence type="ECO:0000256" key="1">
    <source>
        <dbReference type="ARBA" id="ARBA00006270"/>
    </source>
</evidence>
<evidence type="ECO:0000256" key="4">
    <source>
        <dbReference type="ARBA" id="ARBA00023288"/>
    </source>
</evidence>
<gene>
    <name evidence="7" type="ORF">A3Q56_00728</name>
</gene>
<dbReference type="EMBL" id="LWCA01000044">
    <property type="protein sequence ID" value="OAF71523.1"/>
    <property type="molecule type" value="Genomic_DNA"/>
</dbReference>
<comment type="caution">
    <text evidence="7">The sequence shown here is derived from an EMBL/GenBank/DDBJ whole genome shotgun (WGS) entry which is preliminary data.</text>
</comment>
<dbReference type="PRINTS" id="PR00625">
    <property type="entry name" value="JDOMAIN"/>
</dbReference>
<dbReference type="InterPro" id="IPR050305">
    <property type="entry name" value="Small_GTPase_Rab"/>
</dbReference>
<dbReference type="Gene3D" id="3.40.50.300">
    <property type="entry name" value="P-loop containing nucleotide triphosphate hydrolases"/>
    <property type="match status" value="1"/>
</dbReference>
<dbReference type="Proteomes" id="UP000078046">
    <property type="component" value="Unassembled WGS sequence"/>
</dbReference>
<dbReference type="PROSITE" id="PS51421">
    <property type="entry name" value="RAS"/>
    <property type="match status" value="1"/>
</dbReference>
<keyword evidence="2" id="KW-0547">Nucleotide-binding</keyword>
<dbReference type="InterPro" id="IPR001806">
    <property type="entry name" value="Small_GTPase"/>
</dbReference>
<dbReference type="AlphaFoldDB" id="A0A177BCV6"/>
<reference evidence="7 8" key="1">
    <citation type="submission" date="2016-04" db="EMBL/GenBank/DDBJ databases">
        <title>The genome of Intoshia linei affirms orthonectids as highly simplified spiralians.</title>
        <authorList>
            <person name="Mikhailov K.V."/>
            <person name="Slusarev G.S."/>
            <person name="Nikitin M.A."/>
            <person name="Logacheva M.D."/>
            <person name="Penin A."/>
            <person name="Aleoshin V."/>
            <person name="Panchin Y.V."/>
        </authorList>
    </citation>
    <scope>NUCLEOTIDE SEQUENCE [LARGE SCALE GENOMIC DNA]</scope>
    <source>
        <strain evidence="7">Intl2013</strain>
        <tissue evidence="7">Whole animal</tissue>
    </source>
</reference>
<dbReference type="SMART" id="SM00173">
    <property type="entry name" value="RAS"/>
    <property type="match status" value="1"/>
</dbReference>
<dbReference type="InterPro" id="IPR001623">
    <property type="entry name" value="DnaJ_domain"/>
</dbReference>
<dbReference type="GO" id="GO:0003924">
    <property type="term" value="F:GTPase activity"/>
    <property type="evidence" value="ECO:0007669"/>
    <property type="project" value="InterPro"/>
</dbReference>
<protein>
    <submittedName>
        <fullName evidence="7">DnaJ subfamily C member 27</fullName>
    </submittedName>
</protein>
<dbReference type="GO" id="GO:0005525">
    <property type="term" value="F:GTP binding"/>
    <property type="evidence" value="ECO:0007669"/>
    <property type="project" value="UniProtKB-KW"/>
</dbReference>
<dbReference type="PROSITE" id="PS50076">
    <property type="entry name" value="DNAJ_2"/>
    <property type="match status" value="1"/>
</dbReference>